<dbReference type="AlphaFoldDB" id="A0A199VD40"/>
<accession>A0A199VD40</accession>
<organism evidence="1 2">
    <name type="scientific">Ananas comosus</name>
    <name type="common">Pineapple</name>
    <name type="synonym">Ananas ananas</name>
    <dbReference type="NCBI Taxonomy" id="4615"/>
    <lineage>
        <taxon>Eukaryota</taxon>
        <taxon>Viridiplantae</taxon>
        <taxon>Streptophyta</taxon>
        <taxon>Embryophyta</taxon>
        <taxon>Tracheophyta</taxon>
        <taxon>Spermatophyta</taxon>
        <taxon>Magnoliopsida</taxon>
        <taxon>Liliopsida</taxon>
        <taxon>Poales</taxon>
        <taxon>Bromeliaceae</taxon>
        <taxon>Bromelioideae</taxon>
        <taxon>Ananas</taxon>
    </lineage>
</organism>
<comment type="caution">
    <text evidence="1">The sequence shown here is derived from an EMBL/GenBank/DDBJ whole genome shotgun (WGS) entry which is preliminary data.</text>
</comment>
<sequence>MLQMMQQDAVRLAGKALIHYDVTESTEITRYVKKDTWARMVMHKGNKHWLLRDTVLRLFHILQHRQPCHLALSGCCSS</sequence>
<gene>
    <name evidence="1" type="ORF">ACMD2_00592</name>
</gene>
<feature type="non-terminal residue" evidence="1">
    <location>
        <position position="78"/>
    </location>
</feature>
<dbReference type="Proteomes" id="UP000092600">
    <property type="component" value="Unassembled WGS sequence"/>
</dbReference>
<proteinExistence type="predicted"/>
<dbReference type="EMBL" id="LSRQ01002222">
    <property type="protein sequence ID" value="OAY75014.1"/>
    <property type="molecule type" value="Genomic_DNA"/>
</dbReference>
<evidence type="ECO:0000313" key="1">
    <source>
        <dbReference type="EMBL" id="OAY75014.1"/>
    </source>
</evidence>
<protein>
    <submittedName>
        <fullName evidence="1">Uncharacterized protein</fullName>
    </submittedName>
</protein>
<reference evidence="1 2" key="1">
    <citation type="journal article" date="2016" name="DNA Res.">
        <title>The draft genome of MD-2 pineapple using hybrid error correction of long reads.</title>
        <authorList>
            <person name="Redwan R.M."/>
            <person name="Saidin A."/>
            <person name="Kumar S.V."/>
        </authorList>
    </citation>
    <scope>NUCLEOTIDE SEQUENCE [LARGE SCALE GENOMIC DNA]</scope>
    <source>
        <strain evidence="2">cv. MD2</strain>
        <tissue evidence="1">Leaf</tissue>
    </source>
</reference>
<name>A0A199VD40_ANACO</name>
<evidence type="ECO:0000313" key="2">
    <source>
        <dbReference type="Proteomes" id="UP000092600"/>
    </source>
</evidence>